<comment type="caution">
    <text evidence="1">The sequence shown here is derived from an EMBL/GenBank/DDBJ whole genome shotgun (WGS) entry which is preliminary data.</text>
</comment>
<dbReference type="Proteomes" id="UP000230750">
    <property type="component" value="Unassembled WGS sequence"/>
</dbReference>
<evidence type="ECO:0000313" key="2">
    <source>
        <dbReference type="Proteomes" id="UP000230750"/>
    </source>
</evidence>
<name>A0A2G8L6T1_STIJA</name>
<dbReference type="AlphaFoldDB" id="A0A2G8L6T1"/>
<accession>A0A2G8L6T1</accession>
<dbReference type="STRING" id="307972.A0A2G8L6T1"/>
<dbReference type="OrthoDB" id="419189at2759"/>
<dbReference type="PANTHER" id="PTHR46670:SF3">
    <property type="entry name" value="ENDONUCLEASE_EXONUCLEASE_PHOSPHATASE DOMAIN-CONTAINING PROTEIN"/>
    <property type="match status" value="1"/>
</dbReference>
<protein>
    <recommendedName>
        <fullName evidence="3">Endonuclease/exonuclease/phosphatase domain-containing protein</fullName>
    </recommendedName>
</protein>
<keyword evidence="2" id="KW-1185">Reference proteome</keyword>
<organism evidence="1 2">
    <name type="scientific">Stichopus japonicus</name>
    <name type="common">Sea cucumber</name>
    <dbReference type="NCBI Taxonomy" id="307972"/>
    <lineage>
        <taxon>Eukaryota</taxon>
        <taxon>Metazoa</taxon>
        <taxon>Echinodermata</taxon>
        <taxon>Eleutherozoa</taxon>
        <taxon>Echinozoa</taxon>
        <taxon>Holothuroidea</taxon>
        <taxon>Aspidochirotacea</taxon>
        <taxon>Aspidochirotida</taxon>
        <taxon>Stichopodidae</taxon>
        <taxon>Apostichopus</taxon>
    </lineage>
</organism>
<dbReference type="Gene3D" id="3.60.10.10">
    <property type="entry name" value="Endonuclease/exonuclease/phosphatase"/>
    <property type="match status" value="1"/>
</dbReference>
<dbReference type="InterPro" id="IPR036691">
    <property type="entry name" value="Endo/exonu/phosph_ase_sf"/>
</dbReference>
<evidence type="ECO:0008006" key="3">
    <source>
        <dbReference type="Google" id="ProtNLM"/>
    </source>
</evidence>
<dbReference type="PANTHER" id="PTHR46670">
    <property type="entry name" value="ENDO/EXONUCLEASE/PHOSPHATASE DOMAIN-CONTAINING PROTEIN"/>
    <property type="match status" value="1"/>
</dbReference>
<reference evidence="1 2" key="1">
    <citation type="journal article" date="2017" name="PLoS Biol.">
        <title>The sea cucumber genome provides insights into morphological evolution and visceral regeneration.</title>
        <authorList>
            <person name="Zhang X."/>
            <person name="Sun L."/>
            <person name="Yuan J."/>
            <person name="Sun Y."/>
            <person name="Gao Y."/>
            <person name="Zhang L."/>
            <person name="Li S."/>
            <person name="Dai H."/>
            <person name="Hamel J.F."/>
            <person name="Liu C."/>
            <person name="Yu Y."/>
            <person name="Liu S."/>
            <person name="Lin W."/>
            <person name="Guo K."/>
            <person name="Jin S."/>
            <person name="Xu P."/>
            <person name="Storey K.B."/>
            <person name="Huan P."/>
            <person name="Zhang T."/>
            <person name="Zhou Y."/>
            <person name="Zhang J."/>
            <person name="Lin C."/>
            <person name="Li X."/>
            <person name="Xing L."/>
            <person name="Huo D."/>
            <person name="Sun M."/>
            <person name="Wang L."/>
            <person name="Mercier A."/>
            <person name="Li F."/>
            <person name="Yang H."/>
            <person name="Xiang J."/>
        </authorList>
    </citation>
    <scope>NUCLEOTIDE SEQUENCE [LARGE SCALE GENOMIC DNA]</scope>
    <source>
        <strain evidence="1">Shaxun</strain>
        <tissue evidence="1">Muscle</tissue>
    </source>
</reference>
<gene>
    <name evidence="1" type="ORF">BSL78_07269</name>
</gene>
<sequence length="410" mass="46095">MNSGLFKSFEHVDLTVTVNDVTTRIVLIYRPPPSRTNGCKTADFLVEFASFLEVLVIAPGRLIILGDFNIHVDNATNGDALKFHDLLCSMNLVQLVRGSTHASGHTLDLVITRSIESPICTISDVTNDNSLPSDHSLIKFITDISRPHATKTTRVIRNIRSIRSDQLVEAIKKYKPVDSDDEYGISVDTLSVNFERAWLSSPLEINKQIFHGARTSYHDECERAKTQYHRSRIQSANTRKLFAVVDEITGDKKSTGAILPKHNDPQQMAQDFSDFFCGKIRKLRDTFHDVTKPSLPPCPPSHSFSNFKPITRDDATKRISAMNSKSSALDPMPTQLVKLCLPELVDDLVNIANTSFEAGTVPRRHKRALVRPLLKKPGLDPDVLSNYRPVSNLLFEHKFLENMCFNQIDE</sequence>
<dbReference type="SUPFAM" id="SSF56219">
    <property type="entry name" value="DNase I-like"/>
    <property type="match status" value="1"/>
</dbReference>
<dbReference type="EMBL" id="MRZV01000199">
    <property type="protein sequence ID" value="PIK55840.1"/>
    <property type="molecule type" value="Genomic_DNA"/>
</dbReference>
<evidence type="ECO:0000313" key="1">
    <source>
        <dbReference type="EMBL" id="PIK55840.1"/>
    </source>
</evidence>
<proteinExistence type="predicted"/>